<name>A0A014QUP0_9HYPO</name>
<comment type="caution">
    <text evidence="1">The sequence shown here is derived from an EMBL/GenBank/DDBJ whole genome shotgun (WGS) entry which is preliminary data.</text>
</comment>
<protein>
    <submittedName>
        <fullName evidence="1">Uncharacterized protein</fullName>
    </submittedName>
</protein>
<reference evidence="1" key="1">
    <citation type="submission" date="2014-02" db="EMBL/GenBank/DDBJ databases">
        <title>The genome sequence of the entomopathogenic fungus Metarhizium robertsii ARSEF 2575.</title>
        <authorList>
            <person name="Giuliano Garisto Donzelli B."/>
            <person name="Roe B.A."/>
            <person name="Macmil S.L."/>
            <person name="Krasnoff S.B."/>
            <person name="Gibson D.M."/>
        </authorList>
    </citation>
    <scope>NUCLEOTIDE SEQUENCE [LARGE SCALE GENOMIC DNA]</scope>
    <source>
        <strain evidence="1">ARSEF 2575</strain>
    </source>
</reference>
<evidence type="ECO:0000313" key="1">
    <source>
        <dbReference type="EMBL" id="EXU97300.1"/>
    </source>
</evidence>
<gene>
    <name evidence="1" type="ORF">X797_009577</name>
</gene>
<sequence length="119" mass="13441">MSHLAPSAKDIRRRCILLSNSGKMLWSGLQQKAGFNWRVEERKTGKSKDRRSLNTEFICVCQLFMIAEASSVSLRTVSGWNPGCFSPYDCRRSDIKLQSPSDDLVLPGQEASLFDIKSR</sequence>
<dbReference type="EMBL" id="JELW01000038">
    <property type="protein sequence ID" value="EXU97300.1"/>
    <property type="molecule type" value="Genomic_DNA"/>
</dbReference>
<accession>A0A014QUP0</accession>
<dbReference type="AlphaFoldDB" id="A0A014QUP0"/>
<dbReference type="Proteomes" id="UP000030151">
    <property type="component" value="Unassembled WGS sequence"/>
</dbReference>
<organism evidence="1">
    <name type="scientific">Metarhizium robertsii</name>
    <dbReference type="NCBI Taxonomy" id="568076"/>
    <lineage>
        <taxon>Eukaryota</taxon>
        <taxon>Fungi</taxon>
        <taxon>Dikarya</taxon>
        <taxon>Ascomycota</taxon>
        <taxon>Pezizomycotina</taxon>
        <taxon>Sordariomycetes</taxon>
        <taxon>Hypocreomycetidae</taxon>
        <taxon>Hypocreales</taxon>
        <taxon>Clavicipitaceae</taxon>
        <taxon>Metarhizium</taxon>
    </lineage>
</organism>
<proteinExistence type="predicted"/>
<dbReference type="HOGENOM" id="CLU_2062041_0_0_1"/>